<dbReference type="GO" id="GO:0016289">
    <property type="term" value="F:acyl-CoA hydrolase activity"/>
    <property type="evidence" value="ECO:0007669"/>
    <property type="project" value="UniProtKB-ARBA"/>
</dbReference>
<dbReference type="AlphaFoldDB" id="A3K3H7"/>
<name>A3K3H7_SAGS3</name>
<dbReference type="OrthoDB" id="3477511at2"/>
<dbReference type="Pfam" id="PF03061">
    <property type="entry name" value="4HBT"/>
    <property type="match status" value="1"/>
</dbReference>
<organism evidence="3 4">
    <name type="scientific">Sagittula stellata (strain ATCC 700073 / DSM 11524 / E-37)</name>
    <dbReference type="NCBI Taxonomy" id="388399"/>
    <lineage>
        <taxon>Bacteria</taxon>
        <taxon>Pseudomonadati</taxon>
        <taxon>Pseudomonadota</taxon>
        <taxon>Alphaproteobacteria</taxon>
        <taxon>Rhodobacterales</taxon>
        <taxon>Roseobacteraceae</taxon>
        <taxon>Sagittula</taxon>
    </lineage>
</organism>
<evidence type="ECO:0000256" key="1">
    <source>
        <dbReference type="ARBA" id="ARBA00022801"/>
    </source>
</evidence>
<proteinExistence type="predicted"/>
<dbReference type="InterPro" id="IPR003736">
    <property type="entry name" value="PAAI_dom"/>
</dbReference>
<dbReference type="InterPro" id="IPR029069">
    <property type="entry name" value="HotDog_dom_sf"/>
</dbReference>
<dbReference type="InterPro" id="IPR006683">
    <property type="entry name" value="Thioestr_dom"/>
</dbReference>
<feature type="domain" description="Thioesterase" evidence="2">
    <location>
        <begin position="42"/>
        <end position="120"/>
    </location>
</feature>
<reference evidence="3 4" key="1">
    <citation type="submission" date="2006-06" db="EMBL/GenBank/DDBJ databases">
        <authorList>
            <person name="Moran M.A."/>
            <person name="Ferriera S."/>
            <person name="Johnson J."/>
            <person name="Kravitz S."/>
            <person name="Beeson K."/>
            <person name="Sutton G."/>
            <person name="Rogers Y.-H."/>
            <person name="Friedman R."/>
            <person name="Frazier M."/>
            <person name="Venter J.C."/>
        </authorList>
    </citation>
    <scope>NUCLEOTIDE SEQUENCE [LARGE SCALE GENOMIC DNA]</scope>
    <source>
        <strain evidence="3 4">E-37</strain>
    </source>
</reference>
<dbReference type="RefSeq" id="WP_005858886.1">
    <property type="nucleotide sequence ID" value="NZ_AAYA01000006.1"/>
</dbReference>
<keyword evidence="1" id="KW-0378">Hydrolase</keyword>
<dbReference type="eggNOG" id="COG2050">
    <property type="taxonomic scope" value="Bacteria"/>
</dbReference>
<accession>A3K3H7</accession>
<dbReference type="CDD" id="cd03443">
    <property type="entry name" value="PaaI_thioesterase"/>
    <property type="match status" value="1"/>
</dbReference>
<evidence type="ECO:0000313" key="3">
    <source>
        <dbReference type="EMBL" id="EBA08091.1"/>
    </source>
</evidence>
<dbReference type="Gene3D" id="3.10.129.10">
    <property type="entry name" value="Hotdog Thioesterase"/>
    <property type="match status" value="1"/>
</dbReference>
<dbReference type="EMBL" id="AAYA01000006">
    <property type="protein sequence ID" value="EBA08091.1"/>
    <property type="molecule type" value="Genomic_DNA"/>
</dbReference>
<keyword evidence="4" id="KW-1185">Reference proteome</keyword>
<dbReference type="SUPFAM" id="SSF54637">
    <property type="entry name" value="Thioesterase/thiol ester dehydrase-isomerase"/>
    <property type="match status" value="1"/>
</dbReference>
<protein>
    <recommendedName>
        <fullName evidence="2">Thioesterase domain-containing protein</fullName>
    </recommendedName>
</protein>
<dbReference type="NCBIfam" id="TIGR00369">
    <property type="entry name" value="unchar_dom_1"/>
    <property type="match status" value="1"/>
</dbReference>
<dbReference type="Proteomes" id="UP000005713">
    <property type="component" value="Unassembled WGS sequence"/>
</dbReference>
<evidence type="ECO:0000313" key="4">
    <source>
        <dbReference type="Proteomes" id="UP000005713"/>
    </source>
</evidence>
<comment type="caution">
    <text evidence="3">The sequence shown here is derived from an EMBL/GenBank/DDBJ whole genome shotgun (WGS) entry which is preliminary data.</text>
</comment>
<evidence type="ECO:0000259" key="2">
    <source>
        <dbReference type="Pfam" id="PF03061"/>
    </source>
</evidence>
<sequence>MDDDLREGPYAFATLLGMEMADWRQDYARFELPLTDKLMNRHGNPHGGVYASLLDTIMGYAGCWTGDRDHRQMCLTLNLNVQFISRPNGKMLIGEGFRTGGGKSTFFAEGALTDETGEIVAKGTGVFRYRRSG</sequence>
<gene>
    <name evidence="3" type="ORF">SSE37_11124</name>
</gene>